<gene>
    <name evidence="1" type="ORF">SKAU_G00379760</name>
</gene>
<keyword evidence="2" id="KW-1185">Reference proteome</keyword>
<organism evidence="1 2">
    <name type="scientific">Synaphobranchus kaupii</name>
    <name type="common">Kaup's arrowtooth eel</name>
    <dbReference type="NCBI Taxonomy" id="118154"/>
    <lineage>
        <taxon>Eukaryota</taxon>
        <taxon>Metazoa</taxon>
        <taxon>Chordata</taxon>
        <taxon>Craniata</taxon>
        <taxon>Vertebrata</taxon>
        <taxon>Euteleostomi</taxon>
        <taxon>Actinopterygii</taxon>
        <taxon>Neopterygii</taxon>
        <taxon>Teleostei</taxon>
        <taxon>Anguilliformes</taxon>
        <taxon>Synaphobranchidae</taxon>
        <taxon>Synaphobranchus</taxon>
    </lineage>
</organism>
<proteinExistence type="predicted"/>
<dbReference type="AlphaFoldDB" id="A0A9Q1EDF1"/>
<comment type="caution">
    <text evidence="1">The sequence shown here is derived from an EMBL/GenBank/DDBJ whole genome shotgun (WGS) entry which is preliminary data.</text>
</comment>
<dbReference type="Proteomes" id="UP001152622">
    <property type="component" value="Chromosome 19"/>
</dbReference>
<sequence>MFDVVEDIQLGWRRAGGGEALGAPGTMTPSTAWGEQALGRERWRPVLRRLGKQGRSVLDTSLYGQSAQGGAVSLSEGLVVRRARVGATAHSVYPALLPVKRAEERPRENIWGAVRALSLYER</sequence>
<protein>
    <submittedName>
        <fullName evidence="1">Uncharacterized protein</fullName>
    </submittedName>
</protein>
<evidence type="ECO:0000313" key="2">
    <source>
        <dbReference type="Proteomes" id="UP001152622"/>
    </source>
</evidence>
<name>A0A9Q1EDF1_SYNKA</name>
<dbReference type="EMBL" id="JAINUF010000019">
    <property type="protein sequence ID" value="KAJ8336756.1"/>
    <property type="molecule type" value="Genomic_DNA"/>
</dbReference>
<evidence type="ECO:0000313" key="1">
    <source>
        <dbReference type="EMBL" id="KAJ8336756.1"/>
    </source>
</evidence>
<accession>A0A9Q1EDF1</accession>
<reference evidence="1" key="1">
    <citation type="journal article" date="2023" name="Science">
        <title>Genome structures resolve the early diversification of teleost fishes.</title>
        <authorList>
            <person name="Parey E."/>
            <person name="Louis A."/>
            <person name="Montfort J."/>
            <person name="Bouchez O."/>
            <person name="Roques C."/>
            <person name="Iampietro C."/>
            <person name="Lluch J."/>
            <person name="Castinel A."/>
            <person name="Donnadieu C."/>
            <person name="Desvignes T."/>
            <person name="Floi Bucao C."/>
            <person name="Jouanno E."/>
            <person name="Wen M."/>
            <person name="Mejri S."/>
            <person name="Dirks R."/>
            <person name="Jansen H."/>
            <person name="Henkel C."/>
            <person name="Chen W.J."/>
            <person name="Zahm M."/>
            <person name="Cabau C."/>
            <person name="Klopp C."/>
            <person name="Thompson A.W."/>
            <person name="Robinson-Rechavi M."/>
            <person name="Braasch I."/>
            <person name="Lecointre G."/>
            <person name="Bobe J."/>
            <person name="Postlethwait J.H."/>
            <person name="Berthelot C."/>
            <person name="Roest Crollius H."/>
            <person name="Guiguen Y."/>
        </authorList>
    </citation>
    <scope>NUCLEOTIDE SEQUENCE</scope>
    <source>
        <strain evidence="1">WJC10195</strain>
    </source>
</reference>